<evidence type="ECO:0000313" key="1">
    <source>
        <dbReference type="EMBL" id="QHB92556.1"/>
    </source>
</evidence>
<protein>
    <submittedName>
        <fullName evidence="1">Uncharacterized protein</fullName>
    </submittedName>
</protein>
<proteinExistence type="predicted"/>
<dbReference type="EMBL" id="MN840357">
    <property type="protein sequence ID" value="QHB92556.1"/>
    <property type="molecule type" value="Genomic_DNA"/>
</dbReference>
<accession>A0A6B9MPA4</accession>
<name>A0A6B9MPA4_9VIRU</name>
<reference evidence="1" key="1">
    <citation type="submission" date="2019-12" db="EMBL/GenBank/DDBJ databases">
        <title>Genome reconstruction of White Spot Syndrome Virus (WSSV) from archival Davidson-fixed paraffin embedded shrimp (Penaeus vannamei) tissue.</title>
        <authorList>
            <person name="Cruz-Flores R."/>
            <person name="Hung Nam M."/>
            <person name="Aranguren Caroa L.F."/>
            <person name="Kanrar S."/>
            <person name="Dhar A.K."/>
        </authorList>
    </citation>
    <scope>NUCLEOTIDE SEQUENCE</scope>
    <source>
        <strain evidence="1">CN_95_DFPE</strain>
    </source>
</reference>
<sequence>MRRSTTERELIAVPDIWVGQNPETFQLISGLERGTISYNWYIISGIISGTFVQSDIGSTQRSTLGT</sequence>
<organism evidence="1">
    <name type="scientific">White spot syndrome virus</name>
    <dbReference type="NCBI Taxonomy" id="342409"/>
    <lineage>
        <taxon>Viruses</taxon>
        <taxon>Viruses incertae sedis</taxon>
        <taxon>Naldaviricetes</taxon>
        <taxon>Nimaviridae</taxon>
        <taxon>Whispovirus</taxon>
    </lineage>
</organism>